<dbReference type="FunFam" id="3.40.190.10:FF:000035">
    <property type="entry name" value="Molybdate ABC transporter substrate-binding protein"/>
    <property type="match status" value="1"/>
</dbReference>
<feature type="binding site" evidence="6">
    <location>
        <position position="187"/>
    </location>
    <ligand>
        <name>molybdate</name>
        <dbReference type="ChEBI" id="CHEBI:36264"/>
    </ligand>
</feature>
<evidence type="ECO:0000313" key="9">
    <source>
        <dbReference type="Proteomes" id="UP000029994"/>
    </source>
</evidence>
<feature type="signal peptide" evidence="7">
    <location>
        <begin position="1"/>
        <end position="19"/>
    </location>
</feature>
<evidence type="ECO:0000256" key="6">
    <source>
        <dbReference type="PIRSR" id="PIRSR004846-1"/>
    </source>
</evidence>
<comment type="caution">
    <text evidence="8">The sequence shown here is derived from an EMBL/GenBank/DDBJ whole genome shotgun (WGS) entry which is preliminary data.</text>
</comment>
<accession>A0A099LUU5</accession>
<reference evidence="8 9" key="1">
    <citation type="submission" date="2014-04" db="EMBL/GenBank/DDBJ databases">
        <title>Genome sequencing of Vibrio navarrensis strains.</title>
        <authorList>
            <person name="Gladney L.M."/>
            <person name="Katz L.S."/>
            <person name="Marino-Ramirez L."/>
            <person name="Jordan I.K."/>
        </authorList>
    </citation>
    <scope>NUCLEOTIDE SEQUENCE [LARGE SCALE GENOMIC DNA]</scope>
    <source>
        <strain evidence="8 9">ATCC 51183</strain>
    </source>
</reference>
<dbReference type="AlphaFoldDB" id="A0A099LUU5"/>
<evidence type="ECO:0000256" key="3">
    <source>
        <dbReference type="ARBA" id="ARBA00022723"/>
    </source>
</evidence>
<feature type="chain" id="PRO_5001950737" evidence="7">
    <location>
        <begin position="20"/>
        <end position="251"/>
    </location>
</feature>
<dbReference type="RefSeq" id="WP_039427467.1">
    <property type="nucleotide sequence ID" value="NZ_CP061844.1"/>
</dbReference>
<feature type="binding site" evidence="6">
    <location>
        <position position="142"/>
    </location>
    <ligand>
        <name>molybdate</name>
        <dbReference type="ChEBI" id="CHEBI:36264"/>
    </ligand>
</feature>
<dbReference type="SUPFAM" id="SSF53850">
    <property type="entry name" value="Periplasmic binding protein-like II"/>
    <property type="match status" value="1"/>
</dbReference>
<sequence length="251" mass="27751">MKKWLSLMVALLASSGASGQEEVRVYAASSLTNAISAIIESYPAPEGVKITPVYGGSSSLARQLANGAPGDIFISANTKWMDYLSQEQRISRDDVTNLLGNQLVVITHKDNDVTLDLHSAEQWQQLLRDERLAMGDANSVPAGMYARQMFENLHLWSQIEKRVAPSKNVRLALALVERREALLGVVYQTDALLSEKIKVVNTPDPALYEPIIYPAGLLSDSKQANAFYQFLFDDEAKAIFSRFGFVSLEQP</sequence>
<dbReference type="InterPro" id="IPR005950">
    <property type="entry name" value="ModA"/>
</dbReference>
<dbReference type="Proteomes" id="UP000029994">
    <property type="component" value="Unassembled WGS sequence"/>
</dbReference>
<keyword evidence="4 7" id="KW-0732">Signal</keyword>
<dbReference type="PIRSF" id="PIRSF004846">
    <property type="entry name" value="ModA"/>
    <property type="match status" value="1"/>
</dbReference>
<gene>
    <name evidence="8" type="primary">modA</name>
    <name evidence="8" type="ORF">EA26_11355</name>
</gene>
<protein>
    <submittedName>
        <fullName evidence="8">Molybdate transporter</fullName>
    </submittedName>
</protein>
<evidence type="ECO:0000256" key="4">
    <source>
        <dbReference type="ARBA" id="ARBA00022729"/>
    </source>
</evidence>
<dbReference type="PANTHER" id="PTHR30632">
    <property type="entry name" value="MOLYBDATE-BINDING PERIPLASMIC PROTEIN"/>
    <property type="match status" value="1"/>
</dbReference>
<evidence type="ECO:0000256" key="5">
    <source>
        <dbReference type="ARBA" id="ARBA00062515"/>
    </source>
</evidence>
<keyword evidence="3 6" id="KW-0479">Metal-binding</keyword>
<feature type="binding site" evidence="6">
    <location>
        <position position="57"/>
    </location>
    <ligand>
        <name>molybdate</name>
        <dbReference type="ChEBI" id="CHEBI:36264"/>
    </ligand>
</feature>
<proteinExistence type="inferred from homology"/>
<dbReference type="GO" id="GO:0015689">
    <property type="term" value="P:molybdate ion transport"/>
    <property type="evidence" value="ECO:0007669"/>
    <property type="project" value="InterPro"/>
</dbReference>
<dbReference type="NCBIfam" id="TIGR01256">
    <property type="entry name" value="modA"/>
    <property type="match status" value="1"/>
</dbReference>
<organism evidence="8 9">
    <name type="scientific">Vibrio navarrensis</name>
    <dbReference type="NCBI Taxonomy" id="29495"/>
    <lineage>
        <taxon>Bacteria</taxon>
        <taxon>Pseudomonadati</taxon>
        <taxon>Pseudomonadota</taxon>
        <taxon>Gammaproteobacteria</taxon>
        <taxon>Vibrionales</taxon>
        <taxon>Vibrionaceae</taxon>
        <taxon>Vibrio</taxon>
    </lineage>
</organism>
<dbReference type="GO" id="GO:0030973">
    <property type="term" value="F:molybdate ion binding"/>
    <property type="evidence" value="ECO:0007669"/>
    <property type="project" value="TreeGrafter"/>
</dbReference>
<evidence type="ECO:0000256" key="7">
    <source>
        <dbReference type="SAM" id="SignalP"/>
    </source>
</evidence>
<dbReference type="PANTHER" id="PTHR30632:SF17">
    <property type="entry name" value="MOLYBDATE-BINDING PROTEIN MODA"/>
    <property type="match status" value="1"/>
</dbReference>
<dbReference type="GO" id="GO:0030288">
    <property type="term" value="C:outer membrane-bounded periplasmic space"/>
    <property type="evidence" value="ECO:0007669"/>
    <property type="project" value="TreeGrafter"/>
</dbReference>
<name>A0A099LUU5_9VIBR</name>
<comment type="similarity">
    <text evidence="1">Belongs to the bacterial solute-binding protein ModA family.</text>
</comment>
<evidence type="ECO:0000256" key="1">
    <source>
        <dbReference type="ARBA" id="ARBA00009175"/>
    </source>
</evidence>
<dbReference type="eggNOG" id="COG0725">
    <property type="taxonomic scope" value="Bacteria"/>
</dbReference>
<evidence type="ECO:0000256" key="2">
    <source>
        <dbReference type="ARBA" id="ARBA00022505"/>
    </source>
</evidence>
<dbReference type="Pfam" id="PF13531">
    <property type="entry name" value="SBP_bac_11"/>
    <property type="match status" value="1"/>
</dbReference>
<dbReference type="GO" id="GO:1901359">
    <property type="term" value="F:tungstate binding"/>
    <property type="evidence" value="ECO:0007669"/>
    <property type="project" value="UniProtKB-ARBA"/>
</dbReference>
<evidence type="ECO:0000313" key="8">
    <source>
        <dbReference type="EMBL" id="KGK11870.1"/>
    </source>
</evidence>
<feature type="binding site" evidence="6">
    <location>
        <position position="169"/>
    </location>
    <ligand>
        <name>molybdate</name>
        <dbReference type="ChEBI" id="CHEBI:36264"/>
    </ligand>
</feature>
<comment type="subunit">
    <text evidence="5">The complex is composed of two ATP-binding proteins (ModC), two transmembrane proteins (ModB) and a solute-binding protein (ModA).</text>
</comment>
<dbReference type="GeneID" id="43683766"/>
<dbReference type="InterPro" id="IPR050682">
    <property type="entry name" value="ModA/WtpA"/>
</dbReference>
<feature type="binding site" evidence="6">
    <location>
        <position position="30"/>
    </location>
    <ligand>
        <name>molybdate</name>
        <dbReference type="ChEBI" id="CHEBI:36264"/>
    </ligand>
</feature>
<keyword evidence="9" id="KW-1185">Reference proteome</keyword>
<keyword evidence="2 6" id="KW-0500">Molybdenum</keyword>
<dbReference type="Gene3D" id="3.40.190.10">
    <property type="entry name" value="Periplasmic binding protein-like II"/>
    <property type="match status" value="2"/>
</dbReference>
<dbReference type="STRING" id="29495.EA26_11355"/>
<dbReference type="GO" id="GO:0046872">
    <property type="term" value="F:metal ion binding"/>
    <property type="evidence" value="ECO:0007669"/>
    <property type="project" value="UniProtKB-KW"/>
</dbReference>
<dbReference type="EMBL" id="JMCG01000001">
    <property type="protein sequence ID" value="KGK11870.1"/>
    <property type="molecule type" value="Genomic_DNA"/>
</dbReference>